<dbReference type="SMART" id="SM00065">
    <property type="entry name" value="GAF"/>
    <property type="match status" value="1"/>
</dbReference>
<evidence type="ECO:0000256" key="9">
    <source>
        <dbReference type="ARBA" id="ARBA00022840"/>
    </source>
</evidence>
<evidence type="ECO:0000256" key="7">
    <source>
        <dbReference type="ARBA" id="ARBA00022741"/>
    </source>
</evidence>
<name>A0A1X2EYB4_9MYCO</name>
<dbReference type="GO" id="GO:0005524">
    <property type="term" value="F:ATP binding"/>
    <property type="evidence" value="ECO:0007669"/>
    <property type="project" value="UniProtKB-KW"/>
</dbReference>
<feature type="transmembrane region" description="Helical" evidence="13">
    <location>
        <begin position="114"/>
        <end position="136"/>
    </location>
</feature>
<dbReference type="GO" id="GO:0046983">
    <property type="term" value="F:protein dimerization activity"/>
    <property type="evidence" value="ECO:0007669"/>
    <property type="project" value="InterPro"/>
</dbReference>
<dbReference type="InterPro" id="IPR005467">
    <property type="entry name" value="His_kinase_dom"/>
</dbReference>
<feature type="domain" description="Histidine kinase" evidence="14">
    <location>
        <begin position="460"/>
        <end position="542"/>
    </location>
</feature>
<dbReference type="AlphaFoldDB" id="A0A1X2EYB4"/>
<keyword evidence="4" id="KW-0597">Phosphoprotein</keyword>
<dbReference type="InterPro" id="IPR050482">
    <property type="entry name" value="Sensor_HK_TwoCompSys"/>
</dbReference>
<dbReference type="SUPFAM" id="SSF55874">
    <property type="entry name" value="ATPase domain of HSP90 chaperone/DNA topoisomerase II/histidine kinase"/>
    <property type="match status" value="1"/>
</dbReference>
<evidence type="ECO:0000256" key="5">
    <source>
        <dbReference type="ARBA" id="ARBA00022679"/>
    </source>
</evidence>
<keyword evidence="6 13" id="KW-0812">Transmembrane</keyword>
<dbReference type="PROSITE" id="PS50109">
    <property type="entry name" value="HIS_KIN"/>
    <property type="match status" value="1"/>
</dbReference>
<evidence type="ECO:0000256" key="10">
    <source>
        <dbReference type="ARBA" id="ARBA00022989"/>
    </source>
</evidence>
<keyword evidence="5" id="KW-0808">Transferase</keyword>
<dbReference type="EC" id="2.7.13.3" evidence="3"/>
<keyword evidence="7" id="KW-0547">Nucleotide-binding</keyword>
<keyword evidence="10 13" id="KW-1133">Transmembrane helix</keyword>
<evidence type="ECO:0000313" key="15">
    <source>
        <dbReference type="EMBL" id="ORX11126.1"/>
    </source>
</evidence>
<evidence type="ECO:0000256" key="11">
    <source>
        <dbReference type="ARBA" id="ARBA00023012"/>
    </source>
</evidence>
<dbReference type="InterPro" id="IPR025201">
    <property type="entry name" value="KdpD_TM"/>
</dbReference>
<dbReference type="PANTHER" id="PTHR24421">
    <property type="entry name" value="NITRATE/NITRITE SENSOR PROTEIN NARX-RELATED"/>
    <property type="match status" value="1"/>
</dbReference>
<sequence>MSDTRAVPPPPGPRRRSVGARLLGLVLRPTAPPVSVGIVVAVVLIAAETVLVYLLRRVAPESTFGAVFLLAVLVVSAGWGLRLALATSVASALVYVRFHMETHGGLLPTHARDIAAIAIFVPVALLTNVLVGQARLRAAEAEERRREADLAAATAREAQHLIAVSHAEVSALAEQQAALRRVATLVALGAAPDEVYPAAVDELAAGLRMDHVSLLLYPGDGSALVLASRDPHGVPKLTIGERLPLDGDSIPAVIAATGLPARVDDYAELTGATAARIRDIGIRSAVGAPIMVDGLVGGALCVGAAEPGAFGPDTEVRVGDFADLVGTAMTNARTRAALTASRARIVNAADAARRRFERDLHDGAQQRVISLGLALRAVEASVPAEQVELRAQLNRLAAGLSALSDELQEFSRGIHPAILSKGGLGPAIRSLARRCPVAVDVHLDLGAPVPEFVGVAAYYVVAEALTNAAKHARATVIDVTARVTDDALHLTIRDDGIGGATAGSGSGLIGLKDRVEALSGQLTISSPSGSGTTLTARIPLNCG</sequence>
<dbReference type="Gene3D" id="3.30.565.10">
    <property type="entry name" value="Histidine kinase-like ATPase, C-terminal domain"/>
    <property type="match status" value="1"/>
</dbReference>
<evidence type="ECO:0000256" key="12">
    <source>
        <dbReference type="ARBA" id="ARBA00023136"/>
    </source>
</evidence>
<dbReference type="InterPro" id="IPR029016">
    <property type="entry name" value="GAF-like_dom_sf"/>
</dbReference>
<dbReference type="EMBL" id="LQQA01000031">
    <property type="protein sequence ID" value="ORX11126.1"/>
    <property type="molecule type" value="Genomic_DNA"/>
</dbReference>
<gene>
    <name evidence="15" type="ORF">AWC31_03070</name>
</gene>
<dbReference type="Pfam" id="PF02518">
    <property type="entry name" value="HATPase_c"/>
    <property type="match status" value="1"/>
</dbReference>
<comment type="caution">
    <text evidence="15">The sequence shown here is derived from an EMBL/GenBank/DDBJ whole genome shotgun (WGS) entry which is preliminary data.</text>
</comment>
<proteinExistence type="predicted"/>
<dbReference type="GO" id="GO:0000155">
    <property type="term" value="F:phosphorelay sensor kinase activity"/>
    <property type="evidence" value="ECO:0007669"/>
    <property type="project" value="InterPro"/>
</dbReference>
<dbReference type="Gene3D" id="3.30.450.40">
    <property type="match status" value="1"/>
</dbReference>
<evidence type="ECO:0000259" key="14">
    <source>
        <dbReference type="PROSITE" id="PS50109"/>
    </source>
</evidence>
<keyword evidence="11" id="KW-0902">Two-component regulatory system</keyword>
<keyword evidence="12 13" id="KW-0472">Membrane</keyword>
<evidence type="ECO:0000256" key="4">
    <source>
        <dbReference type="ARBA" id="ARBA00022553"/>
    </source>
</evidence>
<evidence type="ECO:0000313" key="16">
    <source>
        <dbReference type="Proteomes" id="UP000193964"/>
    </source>
</evidence>
<dbReference type="InterPro" id="IPR003018">
    <property type="entry name" value="GAF"/>
</dbReference>
<dbReference type="Pfam" id="PF13493">
    <property type="entry name" value="DUF4118"/>
    <property type="match status" value="1"/>
</dbReference>
<dbReference type="Gene3D" id="1.20.5.1930">
    <property type="match status" value="1"/>
</dbReference>
<reference evidence="15 16" key="1">
    <citation type="submission" date="2016-01" db="EMBL/GenBank/DDBJ databases">
        <title>The new phylogeny of the genus Mycobacterium.</title>
        <authorList>
            <person name="Tarcisio F."/>
            <person name="Conor M."/>
            <person name="Antonella G."/>
            <person name="Elisabetta G."/>
            <person name="Giulia F.S."/>
            <person name="Sara T."/>
            <person name="Anna F."/>
            <person name="Clotilde B."/>
            <person name="Roberto B."/>
            <person name="Veronica D.S."/>
            <person name="Fabio R."/>
            <person name="Monica P."/>
            <person name="Olivier J."/>
            <person name="Enrico T."/>
            <person name="Nicola S."/>
        </authorList>
    </citation>
    <scope>NUCLEOTIDE SEQUENCE [LARGE SCALE GENOMIC DNA]</scope>
    <source>
        <strain evidence="15 16">ATCC 700010</strain>
    </source>
</reference>
<dbReference type="SMART" id="SM00387">
    <property type="entry name" value="HATPase_c"/>
    <property type="match status" value="1"/>
</dbReference>
<organism evidence="15 16">
    <name type="scientific">Mycolicibacterium wolinskyi</name>
    <dbReference type="NCBI Taxonomy" id="59750"/>
    <lineage>
        <taxon>Bacteria</taxon>
        <taxon>Bacillati</taxon>
        <taxon>Actinomycetota</taxon>
        <taxon>Actinomycetes</taxon>
        <taxon>Mycobacteriales</taxon>
        <taxon>Mycobacteriaceae</taxon>
        <taxon>Mycolicibacterium</taxon>
    </lineage>
</organism>
<feature type="transmembrane region" description="Helical" evidence="13">
    <location>
        <begin position="67"/>
        <end position="94"/>
    </location>
</feature>
<dbReference type="Pfam" id="PF01590">
    <property type="entry name" value="GAF"/>
    <property type="match status" value="1"/>
</dbReference>
<dbReference type="Pfam" id="PF07730">
    <property type="entry name" value="HisKA_3"/>
    <property type="match status" value="1"/>
</dbReference>
<dbReference type="PANTHER" id="PTHR24421:SF10">
    <property type="entry name" value="NITRATE_NITRITE SENSOR PROTEIN NARQ"/>
    <property type="match status" value="1"/>
</dbReference>
<evidence type="ECO:0000256" key="13">
    <source>
        <dbReference type="SAM" id="Phobius"/>
    </source>
</evidence>
<evidence type="ECO:0000256" key="6">
    <source>
        <dbReference type="ARBA" id="ARBA00022692"/>
    </source>
</evidence>
<dbReference type="RefSeq" id="WP_085147547.1">
    <property type="nucleotide sequence ID" value="NZ_JACKUA010000017.1"/>
</dbReference>
<dbReference type="CDD" id="cd16917">
    <property type="entry name" value="HATPase_UhpB-NarQ-NarX-like"/>
    <property type="match status" value="1"/>
</dbReference>
<evidence type="ECO:0000256" key="3">
    <source>
        <dbReference type="ARBA" id="ARBA00012438"/>
    </source>
</evidence>
<dbReference type="SUPFAM" id="SSF55781">
    <property type="entry name" value="GAF domain-like"/>
    <property type="match status" value="1"/>
</dbReference>
<evidence type="ECO:0000256" key="8">
    <source>
        <dbReference type="ARBA" id="ARBA00022777"/>
    </source>
</evidence>
<dbReference type="Proteomes" id="UP000193964">
    <property type="component" value="Unassembled WGS sequence"/>
</dbReference>
<dbReference type="InterPro" id="IPR011712">
    <property type="entry name" value="Sig_transdc_His_kin_sub3_dim/P"/>
</dbReference>
<keyword evidence="8 15" id="KW-0418">Kinase</keyword>
<evidence type="ECO:0000256" key="2">
    <source>
        <dbReference type="ARBA" id="ARBA00004141"/>
    </source>
</evidence>
<dbReference type="GO" id="GO:0016020">
    <property type="term" value="C:membrane"/>
    <property type="evidence" value="ECO:0007669"/>
    <property type="project" value="UniProtKB-SubCell"/>
</dbReference>
<dbReference type="InterPro" id="IPR036890">
    <property type="entry name" value="HATPase_C_sf"/>
</dbReference>
<protein>
    <recommendedName>
        <fullName evidence="3">histidine kinase</fullName>
        <ecNumber evidence="3">2.7.13.3</ecNumber>
    </recommendedName>
</protein>
<dbReference type="InterPro" id="IPR003594">
    <property type="entry name" value="HATPase_dom"/>
</dbReference>
<evidence type="ECO:0000256" key="1">
    <source>
        <dbReference type="ARBA" id="ARBA00000085"/>
    </source>
</evidence>
<keyword evidence="9" id="KW-0067">ATP-binding</keyword>
<comment type="catalytic activity">
    <reaction evidence="1">
        <text>ATP + protein L-histidine = ADP + protein N-phospho-L-histidine.</text>
        <dbReference type="EC" id="2.7.13.3"/>
    </reaction>
</comment>
<dbReference type="InterPro" id="IPR038318">
    <property type="entry name" value="KdpD_sf"/>
</dbReference>
<dbReference type="OrthoDB" id="5242012at2"/>
<dbReference type="Gene3D" id="1.20.120.620">
    <property type="entry name" value="Backbone structure of the membrane domain of e. Coli histidine kinase receptor kdpd"/>
    <property type="match status" value="1"/>
</dbReference>
<comment type="subcellular location">
    <subcellularLocation>
        <location evidence="2">Membrane</location>
        <topology evidence="2">Multi-pass membrane protein</topology>
    </subcellularLocation>
</comment>
<feature type="transmembrane region" description="Helical" evidence="13">
    <location>
        <begin position="34"/>
        <end position="55"/>
    </location>
</feature>
<accession>A0A1X2EYB4</accession>